<dbReference type="PRINTS" id="PR00385">
    <property type="entry name" value="P450"/>
</dbReference>
<gene>
    <name evidence="9" type="ORF">B0I35DRAFT_62789</name>
</gene>
<dbReference type="InterPro" id="IPR017972">
    <property type="entry name" value="Cyt_P450_CS"/>
</dbReference>
<keyword evidence="10" id="KW-1185">Reference proteome</keyword>
<dbReference type="GO" id="GO:0004497">
    <property type="term" value="F:monooxygenase activity"/>
    <property type="evidence" value="ECO:0007669"/>
    <property type="project" value="UniProtKB-KW"/>
</dbReference>
<name>A0A8K0WNY2_9HYPO</name>
<dbReference type="PANTHER" id="PTHR24305:SF226">
    <property type="entry name" value="CYTOCHROME P450 MONOOXYGENASE"/>
    <property type="match status" value="1"/>
</dbReference>
<dbReference type="InterPro" id="IPR050121">
    <property type="entry name" value="Cytochrome_P450_monoxygenase"/>
</dbReference>
<evidence type="ECO:0000256" key="5">
    <source>
        <dbReference type="ARBA" id="ARBA00023004"/>
    </source>
</evidence>
<evidence type="ECO:0000256" key="2">
    <source>
        <dbReference type="ARBA" id="ARBA00004685"/>
    </source>
</evidence>
<dbReference type="Gene3D" id="1.10.630.10">
    <property type="entry name" value="Cytochrome P450"/>
    <property type="match status" value="1"/>
</dbReference>
<dbReference type="PANTHER" id="PTHR24305">
    <property type="entry name" value="CYTOCHROME P450"/>
    <property type="match status" value="1"/>
</dbReference>
<evidence type="ECO:0000313" key="9">
    <source>
        <dbReference type="EMBL" id="KAH7311275.1"/>
    </source>
</evidence>
<reference evidence="9" key="1">
    <citation type="journal article" date="2021" name="Nat. Commun.">
        <title>Genetic determinants of endophytism in the Arabidopsis root mycobiome.</title>
        <authorList>
            <person name="Mesny F."/>
            <person name="Miyauchi S."/>
            <person name="Thiergart T."/>
            <person name="Pickel B."/>
            <person name="Atanasova L."/>
            <person name="Karlsson M."/>
            <person name="Huettel B."/>
            <person name="Barry K.W."/>
            <person name="Haridas S."/>
            <person name="Chen C."/>
            <person name="Bauer D."/>
            <person name="Andreopoulos W."/>
            <person name="Pangilinan J."/>
            <person name="LaButti K."/>
            <person name="Riley R."/>
            <person name="Lipzen A."/>
            <person name="Clum A."/>
            <person name="Drula E."/>
            <person name="Henrissat B."/>
            <person name="Kohler A."/>
            <person name="Grigoriev I.V."/>
            <person name="Martin F.M."/>
            <person name="Hacquard S."/>
        </authorList>
    </citation>
    <scope>NUCLEOTIDE SEQUENCE</scope>
    <source>
        <strain evidence="9">MPI-CAGE-CH-0235</strain>
    </source>
</reference>
<sequence length="521" mass="58375">MGLFSLLSSGSWYGAAGVLSFLALTLVHRLMLHPLSKYPGPFLAKVSDIYAGFYAGSMSLHIRTREDHLKYGPVMRYGPNRLIFNSKQALKDIYLNERLSKSHVYQHIPSGDYSSIFDVVDKSVHRYKRQLIGQAISERSMRIFHPTMTREINVLLQILASSSGQPINMTDRMKRLGMDLIGLLAIGYPLKTQTEDKYRFLIQAHVFGTFRSNMYLQFPFIKATGIYSMLERLATADVQRYFSAVEKMLEKRVSEAKDVRHDLYSLVADKMNPNGEHSINSEIWAEAAFFFPAGGETTATLLSATFFYLAYYSGVYGKLAEEIRSTFPSGDAIVAGSTLTSCRYLRACIDESLRISPPISGTLWRELAVDDASTAPLVIDGHVIPPGIEVGVNYYTIHHNEEYFPEPYAFKPERWLGSPGNDIKEMQEAWAPFSLGSRSCPGKAMAYQEASLVLAKVMWYFDFEFAPGSLGEAGRGSPRLGIGRARDAEFQLYEHIAATHEGPNLVFEPRAGVAQDFAEEC</sequence>
<accession>A0A8K0WNY2</accession>
<evidence type="ECO:0000256" key="1">
    <source>
        <dbReference type="ARBA" id="ARBA00001971"/>
    </source>
</evidence>
<keyword evidence="7" id="KW-0560">Oxidoreductase</keyword>
<comment type="caution">
    <text evidence="9">The sequence shown here is derived from an EMBL/GenBank/DDBJ whole genome shotgun (WGS) entry which is preliminary data.</text>
</comment>
<dbReference type="GO" id="GO:0020037">
    <property type="term" value="F:heme binding"/>
    <property type="evidence" value="ECO:0007669"/>
    <property type="project" value="InterPro"/>
</dbReference>
<feature type="transmembrane region" description="Helical" evidence="8">
    <location>
        <begin position="12"/>
        <end position="32"/>
    </location>
</feature>
<keyword evidence="3 6" id="KW-0349">Heme</keyword>
<comment type="pathway">
    <text evidence="2">Mycotoxin biosynthesis.</text>
</comment>
<dbReference type="PRINTS" id="PR00463">
    <property type="entry name" value="EP450I"/>
</dbReference>
<dbReference type="AlphaFoldDB" id="A0A8K0WNY2"/>
<dbReference type="OrthoDB" id="1470350at2759"/>
<keyword evidence="8" id="KW-0472">Membrane</keyword>
<evidence type="ECO:0000256" key="4">
    <source>
        <dbReference type="ARBA" id="ARBA00022723"/>
    </source>
</evidence>
<dbReference type="GO" id="GO:0016705">
    <property type="term" value="F:oxidoreductase activity, acting on paired donors, with incorporation or reduction of molecular oxygen"/>
    <property type="evidence" value="ECO:0007669"/>
    <property type="project" value="InterPro"/>
</dbReference>
<dbReference type="Proteomes" id="UP000813444">
    <property type="component" value="Unassembled WGS sequence"/>
</dbReference>
<keyword evidence="4 6" id="KW-0479">Metal-binding</keyword>
<comment type="cofactor">
    <cofactor evidence="1 6">
        <name>heme</name>
        <dbReference type="ChEBI" id="CHEBI:30413"/>
    </cofactor>
</comment>
<evidence type="ECO:0000256" key="7">
    <source>
        <dbReference type="RuleBase" id="RU000461"/>
    </source>
</evidence>
<evidence type="ECO:0000256" key="8">
    <source>
        <dbReference type="SAM" id="Phobius"/>
    </source>
</evidence>
<evidence type="ECO:0000256" key="6">
    <source>
        <dbReference type="PIRSR" id="PIRSR602401-1"/>
    </source>
</evidence>
<feature type="binding site" description="axial binding residue" evidence="6">
    <location>
        <position position="440"/>
    </location>
    <ligand>
        <name>heme</name>
        <dbReference type="ChEBI" id="CHEBI:30413"/>
    </ligand>
    <ligandPart>
        <name>Fe</name>
        <dbReference type="ChEBI" id="CHEBI:18248"/>
    </ligandPart>
</feature>
<dbReference type="Pfam" id="PF00067">
    <property type="entry name" value="p450"/>
    <property type="match status" value="1"/>
</dbReference>
<dbReference type="PROSITE" id="PS00086">
    <property type="entry name" value="CYTOCHROME_P450"/>
    <property type="match status" value="1"/>
</dbReference>
<keyword evidence="7" id="KW-0503">Monooxygenase</keyword>
<keyword evidence="5 6" id="KW-0408">Iron</keyword>
<dbReference type="GO" id="GO:0005506">
    <property type="term" value="F:iron ion binding"/>
    <property type="evidence" value="ECO:0007669"/>
    <property type="project" value="InterPro"/>
</dbReference>
<evidence type="ECO:0000313" key="10">
    <source>
        <dbReference type="Proteomes" id="UP000813444"/>
    </source>
</evidence>
<dbReference type="SUPFAM" id="SSF48264">
    <property type="entry name" value="Cytochrome P450"/>
    <property type="match status" value="1"/>
</dbReference>
<dbReference type="EMBL" id="JAGPNK010000011">
    <property type="protein sequence ID" value="KAH7311275.1"/>
    <property type="molecule type" value="Genomic_DNA"/>
</dbReference>
<evidence type="ECO:0000256" key="3">
    <source>
        <dbReference type="ARBA" id="ARBA00022617"/>
    </source>
</evidence>
<proteinExistence type="inferred from homology"/>
<dbReference type="InterPro" id="IPR036396">
    <property type="entry name" value="Cyt_P450_sf"/>
</dbReference>
<keyword evidence="8" id="KW-1133">Transmembrane helix</keyword>
<organism evidence="9 10">
    <name type="scientific">Stachybotrys elegans</name>
    <dbReference type="NCBI Taxonomy" id="80388"/>
    <lineage>
        <taxon>Eukaryota</taxon>
        <taxon>Fungi</taxon>
        <taxon>Dikarya</taxon>
        <taxon>Ascomycota</taxon>
        <taxon>Pezizomycotina</taxon>
        <taxon>Sordariomycetes</taxon>
        <taxon>Hypocreomycetidae</taxon>
        <taxon>Hypocreales</taxon>
        <taxon>Stachybotryaceae</taxon>
        <taxon>Stachybotrys</taxon>
    </lineage>
</organism>
<comment type="similarity">
    <text evidence="7">Belongs to the cytochrome P450 family.</text>
</comment>
<keyword evidence="8" id="KW-0812">Transmembrane</keyword>
<dbReference type="InterPro" id="IPR001128">
    <property type="entry name" value="Cyt_P450"/>
</dbReference>
<dbReference type="InterPro" id="IPR002401">
    <property type="entry name" value="Cyt_P450_E_grp-I"/>
</dbReference>
<protein>
    <submittedName>
        <fullName evidence="9">Cytochrome P450</fullName>
    </submittedName>
</protein>